<evidence type="ECO:0000313" key="3">
    <source>
        <dbReference type="Proteomes" id="UP001275084"/>
    </source>
</evidence>
<sequence length="440" mass="49846">MSFSAGQSIRTQYEALSLLGETRMTESAIINGQPDTITKNLHSALIHLRYPERRRLLSVDALCINQDDIKERGGQVSKMGSIYSGAKNVLVWLGEETPDVKSVFSSMRMHASAKHTKEYTGHRPLVLEPNPYRQLPRRPWFIRTWVVQEAVLGRNLFMFRGSDMIDWDTFARYYEEVETLDSAQRPAHNHDDLTPIFLIQRETGRHEHPTVDDKVFGILGITNGINAADVEALGINYQASAEDLFEKVATWDIVNNESLEVFRYCSRGSESSHDSNLPSWVPNLANLDEAVPFRFSRVDREKYQKRNPGFQNGHTVPSFIRENGKTALLVSGAMVDTTARIGSPVDSFVDFSPPSLHIDADTDAHTPNMEFETDKDGFFWRGAACILRGSRSRIHHLNPKIDTHVQQAFWESFTFGLSFDCFNRLQGGALALCYDEKATR</sequence>
<dbReference type="InterPro" id="IPR052895">
    <property type="entry name" value="HetReg/Transcr_Mod"/>
</dbReference>
<reference evidence="2" key="2">
    <citation type="submission" date="2023-06" db="EMBL/GenBank/DDBJ databases">
        <authorList>
            <consortium name="Lawrence Berkeley National Laboratory"/>
            <person name="Haridas S."/>
            <person name="Hensen N."/>
            <person name="Bonometti L."/>
            <person name="Westerberg I."/>
            <person name="Brannstrom I.O."/>
            <person name="Guillou S."/>
            <person name="Cros-Aarteil S."/>
            <person name="Calhoun S."/>
            <person name="Kuo A."/>
            <person name="Mondo S."/>
            <person name="Pangilinan J."/>
            <person name="Riley R."/>
            <person name="Labutti K."/>
            <person name="Andreopoulos B."/>
            <person name="Lipzen A."/>
            <person name="Chen C."/>
            <person name="Yanf M."/>
            <person name="Daum C."/>
            <person name="Ng V."/>
            <person name="Clum A."/>
            <person name="Steindorff A."/>
            <person name="Ohm R."/>
            <person name="Martin F."/>
            <person name="Silar P."/>
            <person name="Natvig D."/>
            <person name="Lalanne C."/>
            <person name="Gautier V."/>
            <person name="Ament-Velasquez S.L."/>
            <person name="Kruys A."/>
            <person name="Hutchinson M.I."/>
            <person name="Powell A.J."/>
            <person name="Barry K."/>
            <person name="Miller A.N."/>
            <person name="Grigoriev I.V."/>
            <person name="Debuchy R."/>
            <person name="Gladieux P."/>
            <person name="Thoren M.H."/>
            <person name="Johannesson H."/>
        </authorList>
    </citation>
    <scope>NUCLEOTIDE SEQUENCE</scope>
    <source>
        <strain evidence="2">CBS 955.72</strain>
    </source>
</reference>
<evidence type="ECO:0000259" key="1">
    <source>
        <dbReference type="Pfam" id="PF06985"/>
    </source>
</evidence>
<dbReference type="Pfam" id="PF06985">
    <property type="entry name" value="HET"/>
    <property type="match status" value="1"/>
</dbReference>
<evidence type="ECO:0000313" key="2">
    <source>
        <dbReference type="EMBL" id="KAK3354007.1"/>
    </source>
</evidence>
<organism evidence="2 3">
    <name type="scientific">Lasiosphaeria hispida</name>
    <dbReference type="NCBI Taxonomy" id="260671"/>
    <lineage>
        <taxon>Eukaryota</taxon>
        <taxon>Fungi</taxon>
        <taxon>Dikarya</taxon>
        <taxon>Ascomycota</taxon>
        <taxon>Pezizomycotina</taxon>
        <taxon>Sordariomycetes</taxon>
        <taxon>Sordariomycetidae</taxon>
        <taxon>Sordariales</taxon>
        <taxon>Lasiosphaeriaceae</taxon>
        <taxon>Lasiosphaeria</taxon>
    </lineage>
</organism>
<reference evidence="2" key="1">
    <citation type="journal article" date="2023" name="Mol. Phylogenet. Evol.">
        <title>Genome-scale phylogeny and comparative genomics of the fungal order Sordariales.</title>
        <authorList>
            <person name="Hensen N."/>
            <person name="Bonometti L."/>
            <person name="Westerberg I."/>
            <person name="Brannstrom I.O."/>
            <person name="Guillou S."/>
            <person name="Cros-Aarteil S."/>
            <person name="Calhoun S."/>
            <person name="Haridas S."/>
            <person name="Kuo A."/>
            <person name="Mondo S."/>
            <person name="Pangilinan J."/>
            <person name="Riley R."/>
            <person name="LaButti K."/>
            <person name="Andreopoulos B."/>
            <person name="Lipzen A."/>
            <person name="Chen C."/>
            <person name="Yan M."/>
            <person name="Daum C."/>
            <person name="Ng V."/>
            <person name="Clum A."/>
            <person name="Steindorff A."/>
            <person name="Ohm R.A."/>
            <person name="Martin F."/>
            <person name="Silar P."/>
            <person name="Natvig D.O."/>
            <person name="Lalanne C."/>
            <person name="Gautier V."/>
            <person name="Ament-Velasquez S.L."/>
            <person name="Kruys A."/>
            <person name="Hutchinson M.I."/>
            <person name="Powell A.J."/>
            <person name="Barry K."/>
            <person name="Miller A.N."/>
            <person name="Grigoriev I.V."/>
            <person name="Debuchy R."/>
            <person name="Gladieux P."/>
            <person name="Hiltunen Thoren M."/>
            <person name="Johannesson H."/>
        </authorList>
    </citation>
    <scope>NUCLEOTIDE SEQUENCE</scope>
    <source>
        <strain evidence="2">CBS 955.72</strain>
    </source>
</reference>
<dbReference type="InterPro" id="IPR010730">
    <property type="entry name" value="HET"/>
</dbReference>
<keyword evidence="3" id="KW-1185">Reference proteome</keyword>
<name>A0AAJ0MEZ9_9PEZI</name>
<proteinExistence type="predicted"/>
<dbReference type="PANTHER" id="PTHR24148">
    <property type="entry name" value="ANKYRIN REPEAT DOMAIN-CONTAINING PROTEIN 39 HOMOLOG-RELATED"/>
    <property type="match status" value="1"/>
</dbReference>
<protein>
    <submittedName>
        <fullName evidence="2">Heterokaryon incompatibility protein-domain-containing protein</fullName>
    </submittedName>
</protein>
<accession>A0AAJ0MEZ9</accession>
<comment type="caution">
    <text evidence="2">The sequence shown here is derived from an EMBL/GenBank/DDBJ whole genome shotgun (WGS) entry which is preliminary data.</text>
</comment>
<dbReference type="AlphaFoldDB" id="A0AAJ0MEZ9"/>
<dbReference type="PANTHER" id="PTHR24148:SF64">
    <property type="entry name" value="HETEROKARYON INCOMPATIBILITY DOMAIN-CONTAINING PROTEIN"/>
    <property type="match status" value="1"/>
</dbReference>
<dbReference type="Proteomes" id="UP001275084">
    <property type="component" value="Unassembled WGS sequence"/>
</dbReference>
<gene>
    <name evidence="2" type="ORF">B0T25DRAFT_454072</name>
</gene>
<feature type="domain" description="Heterokaryon incompatibility" evidence="1">
    <location>
        <begin position="14"/>
        <end position="149"/>
    </location>
</feature>
<dbReference type="EMBL" id="JAUIQD010000004">
    <property type="protein sequence ID" value="KAK3354007.1"/>
    <property type="molecule type" value="Genomic_DNA"/>
</dbReference>